<dbReference type="Pfam" id="PF11769">
    <property type="entry name" value="DUF3313"/>
    <property type="match status" value="1"/>
</dbReference>
<accession>A0AA90NVY9</accession>
<dbReference type="AlphaFoldDB" id="A0AA90NVY9"/>
<dbReference type="InterPro" id="IPR021747">
    <property type="entry name" value="DUF3313"/>
</dbReference>
<name>A0AA90NVY9_9GAMM</name>
<evidence type="ECO:0000313" key="2">
    <source>
        <dbReference type="Proteomes" id="UP001178148"/>
    </source>
</evidence>
<proteinExistence type="predicted"/>
<sequence>MTKITSLLLLLMTSLLIFFLHGCSSHTTLNKNNTGFLDDYSRLKQIETNSDFATFRWISDKLKLHPYSSVRLKKVVSLNQNMEFETFDSKIYQDIASFLDDGLRTALSKSLVVTDHNSSTTMQIEVAISAIKIVDADMKFTEFLPIGAAIGLSRKLTGLRNKDIELFLEVKITDSKTSEFIGALVNQGVVGNLTTSYSELAFSDVLPTLKAWIKHVEQEFELYAKRQL</sequence>
<dbReference type="EMBL" id="JASXSV010000026">
    <property type="protein sequence ID" value="MDP0589987.1"/>
    <property type="molecule type" value="Genomic_DNA"/>
</dbReference>
<gene>
    <name evidence="1" type="ORF">QS748_12705</name>
</gene>
<dbReference type="Proteomes" id="UP001178148">
    <property type="component" value="Unassembled WGS sequence"/>
</dbReference>
<comment type="caution">
    <text evidence="1">The sequence shown here is derived from an EMBL/GenBank/DDBJ whole genome shotgun (WGS) entry which is preliminary data.</text>
</comment>
<organism evidence="1 2">
    <name type="scientific">Candidatus Endonucleibacter bathymodioli</name>
    <dbReference type="NCBI Taxonomy" id="539814"/>
    <lineage>
        <taxon>Bacteria</taxon>
        <taxon>Pseudomonadati</taxon>
        <taxon>Pseudomonadota</taxon>
        <taxon>Gammaproteobacteria</taxon>
        <taxon>Oceanospirillales</taxon>
        <taxon>Endozoicomonadaceae</taxon>
        <taxon>Candidatus Endonucleibacter</taxon>
    </lineage>
</organism>
<keyword evidence="2" id="KW-1185">Reference proteome</keyword>
<reference evidence="1 2" key="1">
    <citation type="journal article" date="2023" name="bioRxiv">
        <title>An intranuclear bacterial parasite of deep-sea mussels expresses apoptosis inhibitors acquired from its host.</title>
        <authorList>
            <person name="Gonzalez Porras M.A."/>
            <person name="Assie A."/>
            <person name="Tietjen M."/>
            <person name="Violette M."/>
            <person name="Kleiner M."/>
            <person name="Gruber-Vodicka H."/>
            <person name="Dubilier N."/>
            <person name="Leisch N."/>
        </authorList>
    </citation>
    <scope>NUCLEOTIDE SEQUENCE [LARGE SCALE GENOMIC DNA]</scope>
    <source>
        <strain evidence="1">IAP13</strain>
    </source>
</reference>
<evidence type="ECO:0000313" key="1">
    <source>
        <dbReference type="EMBL" id="MDP0589987.1"/>
    </source>
</evidence>
<protein>
    <submittedName>
        <fullName evidence="1">DUF3313 domain-containing protein</fullName>
    </submittedName>
</protein>